<dbReference type="AlphaFoldDB" id="A0A1Q8CGP8"/>
<accession>A0A1Q8CGP8</accession>
<comment type="caution">
    <text evidence="1">The sequence shown here is derived from an EMBL/GenBank/DDBJ whole genome shotgun (WGS) entry which is preliminary data.</text>
</comment>
<evidence type="ECO:0000313" key="2">
    <source>
        <dbReference type="Proteomes" id="UP000185596"/>
    </source>
</evidence>
<proteinExistence type="predicted"/>
<evidence type="ECO:0008006" key="3">
    <source>
        <dbReference type="Google" id="ProtNLM"/>
    </source>
</evidence>
<dbReference type="Proteomes" id="UP000185596">
    <property type="component" value="Unassembled WGS sequence"/>
</dbReference>
<protein>
    <recommendedName>
        <fullName evidence="3">PPM-type phosphatase domain-containing protein</fullName>
    </recommendedName>
</protein>
<gene>
    <name evidence="1" type="ORF">BU204_27235</name>
</gene>
<dbReference type="STRING" id="1912961.BU204_27235"/>
<organism evidence="1 2">
    <name type="scientific">Actinophytocola xanthii</name>
    <dbReference type="NCBI Taxonomy" id="1912961"/>
    <lineage>
        <taxon>Bacteria</taxon>
        <taxon>Bacillati</taxon>
        <taxon>Actinomycetota</taxon>
        <taxon>Actinomycetes</taxon>
        <taxon>Pseudonocardiales</taxon>
        <taxon>Pseudonocardiaceae</taxon>
    </lineage>
</organism>
<keyword evidence="2" id="KW-1185">Reference proteome</keyword>
<evidence type="ECO:0000313" key="1">
    <source>
        <dbReference type="EMBL" id="OLF13492.1"/>
    </source>
</evidence>
<name>A0A1Q8CGP8_9PSEU</name>
<reference evidence="1 2" key="1">
    <citation type="submission" date="2016-12" db="EMBL/GenBank/DDBJ databases">
        <title>The draft genome sequence of Actinophytocola sp. 11-183.</title>
        <authorList>
            <person name="Wang W."/>
            <person name="Yuan L."/>
        </authorList>
    </citation>
    <scope>NUCLEOTIDE SEQUENCE [LARGE SCALE GENOMIC DNA]</scope>
    <source>
        <strain evidence="1 2">11-183</strain>
    </source>
</reference>
<dbReference type="EMBL" id="MSIE01000055">
    <property type="protein sequence ID" value="OLF13492.1"/>
    <property type="molecule type" value="Genomic_DNA"/>
</dbReference>
<sequence>MYRLGHTGGLEQVTTDHTRGEQLRRLCLLAHDPPSCAADSVVPSRLAHGPIGAALVPVELTRRLLLCSDGVGKQLNATVIGLDLDTAEAADWLAADAETDWSICARCRYGRGRYGQRQRRWC</sequence>